<reference evidence="2 3" key="1">
    <citation type="submission" date="2020-08" db="EMBL/GenBank/DDBJ databases">
        <title>Genomic Encyclopedia of Type Strains, Phase IV (KMG-V): Genome sequencing to study the core and pangenomes of soil and plant-associated prokaryotes.</title>
        <authorList>
            <person name="Whitman W."/>
        </authorList>
    </citation>
    <scope>NUCLEOTIDE SEQUENCE [LARGE SCALE GENOMIC DNA]</scope>
    <source>
        <strain evidence="2 3">X5P2</strain>
    </source>
</reference>
<evidence type="ECO:0000313" key="3">
    <source>
        <dbReference type="Proteomes" id="UP000535182"/>
    </source>
</evidence>
<evidence type="ECO:0000256" key="1">
    <source>
        <dbReference type="SAM" id="Coils"/>
    </source>
</evidence>
<accession>A0A9X0QFS8</accession>
<dbReference type="AlphaFoldDB" id="A0A9X0QFS8"/>
<dbReference type="EMBL" id="JACHEB010000006">
    <property type="protein sequence ID" value="MBB5329449.1"/>
    <property type="molecule type" value="Genomic_DNA"/>
</dbReference>
<sequence>MITLDDELEVIDQTIDELEARRVDLIHRMTAVQQPTGSGKVIRFPGVSVTVRDSGTHEHIW</sequence>
<keyword evidence="1" id="KW-0175">Coiled coil</keyword>
<name>A0A9X0QFS8_9BACT</name>
<comment type="caution">
    <text evidence="2">The sequence shown here is derived from an EMBL/GenBank/DDBJ whole genome shotgun (WGS) entry which is preliminary data.</text>
</comment>
<keyword evidence="3" id="KW-1185">Reference proteome</keyword>
<evidence type="ECO:0000313" key="2">
    <source>
        <dbReference type="EMBL" id="MBB5329449.1"/>
    </source>
</evidence>
<feature type="coiled-coil region" evidence="1">
    <location>
        <begin position="1"/>
        <end position="28"/>
    </location>
</feature>
<proteinExistence type="predicted"/>
<gene>
    <name evidence="2" type="ORF">HDF14_003067</name>
</gene>
<organism evidence="2 3">
    <name type="scientific">Tunturiibacter gelidiferens</name>
    <dbReference type="NCBI Taxonomy" id="3069689"/>
    <lineage>
        <taxon>Bacteria</taxon>
        <taxon>Pseudomonadati</taxon>
        <taxon>Acidobacteriota</taxon>
        <taxon>Terriglobia</taxon>
        <taxon>Terriglobales</taxon>
        <taxon>Acidobacteriaceae</taxon>
        <taxon>Tunturiibacter</taxon>
    </lineage>
</organism>
<protein>
    <submittedName>
        <fullName evidence="2">Uncharacterized protein</fullName>
    </submittedName>
</protein>
<dbReference type="Proteomes" id="UP000535182">
    <property type="component" value="Unassembled WGS sequence"/>
</dbReference>
<dbReference type="RefSeq" id="WP_183977901.1">
    <property type="nucleotide sequence ID" value="NZ_JACHEB010000006.1"/>
</dbReference>